<accession>A0A9P1JZT0</accession>
<evidence type="ECO:0000313" key="2">
    <source>
        <dbReference type="Proteomes" id="UP000007319"/>
    </source>
</evidence>
<gene>
    <name evidence="1" type="ORF">AZOBR_p340174</name>
</gene>
<keyword evidence="2" id="KW-1185">Reference proteome</keyword>
<sequence length="90" mass="9720">MLMTEEQARTKWCPHARQTGVTNRDGGMCATANRAGSEHYGVENCNCIASGCMAWRWVRVRDDEGSEDGGAAILTQTYGFCGAFGKPEAA</sequence>
<reference evidence="1 2" key="1">
    <citation type="journal article" date="2011" name="PLoS Genet.">
        <title>Azospirillum genomes reveal transition of bacteria from aquatic to terrestrial environments.</title>
        <authorList>
            <person name="Wisniewski-Dye F."/>
            <person name="Borziak K."/>
            <person name="Khalsa-Moyers G."/>
            <person name="Alexandre G."/>
            <person name="Sukharnikov L.O."/>
            <person name="Wuichet K."/>
            <person name="Hurst G.B."/>
            <person name="McDonald W.H."/>
            <person name="Robertson J.S."/>
            <person name="Barbe V."/>
            <person name="Calteau A."/>
            <person name="Rouy Z."/>
            <person name="Mangenot S."/>
            <person name="Prigent-Combaret C."/>
            <person name="Normand P."/>
            <person name="Boyer M."/>
            <person name="Siguier P."/>
            <person name="Dessaux Y."/>
            <person name="Elmerich C."/>
            <person name="Condemine G."/>
            <person name="Krishnen G."/>
            <person name="Kennedy I."/>
            <person name="Paterson A.H."/>
            <person name="Gonzalez V."/>
            <person name="Mavingui P."/>
            <person name="Zhulin I.B."/>
        </authorList>
    </citation>
    <scope>NUCLEOTIDE SEQUENCE [LARGE SCALE GENOMIC DNA]</scope>
    <source>
        <strain evidence="1 2">Sp245</strain>
    </source>
</reference>
<dbReference type="RefSeq" id="WP_014199448.1">
    <property type="nucleotide sequence ID" value="NC_016595.1"/>
</dbReference>
<geneLocation type="plasmid" evidence="1 2">
    <name>AZOBR_p3</name>
</geneLocation>
<dbReference type="KEGG" id="abs:AZOBR_p340174"/>
<dbReference type="Proteomes" id="UP000007319">
    <property type="component" value="Plasmid AZOBR_p3"/>
</dbReference>
<evidence type="ECO:0000313" key="1">
    <source>
        <dbReference type="EMBL" id="CCD02936.1"/>
    </source>
</evidence>
<name>A0A9P1JZT0_9PROT</name>
<organism evidence="1 2">
    <name type="scientific">Azospirillum baldaniorum</name>
    <dbReference type="NCBI Taxonomy" id="1064539"/>
    <lineage>
        <taxon>Bacteria</taxon>
        <taxon>Pseudomonadati</taxon>
        <taxon>Pseudomonadota</taxon>
        <taxon>Alphaproteobacteria</taxon>
        <taxon>Rhodospirillales</taxon>
        <taxon>Azospirillaceae</taxon>
        <taxon>Azospirillum</taxon>
    </lineage>
</organism>
<dbReference type="EMBL" id="HE577330">
    <property type="protein sequence ID" value="CCD02936.1"/>
    <property type="molecule type" value="Genomic_DNA"/>
</dbReference>
<proteinExistence type="predicted"/>
<keyword evidence="1" id="KW-0614">Plasmid</keyword>
<protein>
    <submittedName>
        <fullName evidence="1">Uncharacterized protein</fullName>
    </submittedName>
</protein>
<dbReference type="AlphaFoldDB" id="A0A9P1JZT0"/>